<evidence type="ECO:0000256" key="2">
    <source>
        <dbReference type="ARBA" id="ARBA00006024"/>
    </source>
</evidence>
<dbReference type="PATRIC" id="fig|1619011.3.peg.87"/>
<dbReference type="InterPro" id="IPR017969">
    <property type="entry name" value="Heavy-metal-associated_CS"/>
</dbReference>
<keyword evidence="6 11" id="KW-0547">Nucleotide-binding</keyword>
<dbReference type="GO" id="GO:0005886">
    <property type="term" value="C:plasma membrane"/>
    <property type="evidence" value="ECO:0007669"/>
    <property type="project" value="UniProtKB-SubCell"/>
</dbReference>
<feature type="transmembrane region" description="Helical" evidence="11">
    <location>
        <begin position="211"/>
        <end position="229"/>
    </location>
</feature>
<feature type="transmembrane region" description="Helical" evidence="11">
    <location>
        <begin position="138"/>
        <end position="155"/>
    </location>
</feature>
<dbReference type="SUPFAM" id="SSF81653">
    <property type="entry name" value="Calcium ATPase, transduction domain A"/>
    <property type="match status" value="1"/>
</dbReference>
<dbReference type="Gene3D" id="2.70.150.10">
    <property type="entry name" value="Calcium-transporting ATPase, cytoplasmic transduction domain A"/>
    <property type="match status" value="1"/>
</dbReference>
<dbReference type="InterPro" id="IPR008250">
    <property type="entry name" value="ATPase_P-typ_transduc_dom_A_sf"/>
</dbReference>
<dbReference type="InterPro" id="IPR023214">
    <property type="entry name" value="HAD_sf"/>
</dbReference>
<dbReference type="InterPro" id="IPR006121">
    <property type="entry name" value="HMA_dom"/>
</dbReference>
<evidence type="ECO:0000313" key="14">
    <source>
        <dbReference type="Proteomes" id="UP000034810"/>
    </source>
</evidence>
<dbReference type="PANTHER" id="PTHR43520">
    <property type="entry name" value="ATP7, ISOFORM B"/>
    <property type="match status" value="1"/>
</dbReference>
<evidence type="ECO:0000256" key="3">
    <source>
        <dbReference type="ARBA" id="ARBA00022475"/>
    </source>
</evidence>
<keyword evidence="10 11" id="KW-0472">Membrane</keyword>
<comment type="similarity">
    <text evidence="2 11">Belongs to the cation transport ATPase (P-type) (TC 3.A.3) family. Type IB subfamily.</text>
</comment>
<reference evidence="13 14" key="1">
    <citation type="journal article" date="2015" name="Nature">
        <title>rRNA introns, odd ribosomes, and small enigmatic genomes across a large radiation of phyla.</title>
        <authorList>
            <person name="Brown C.T."/>
            <person name="Hug L.A."/>
            <person name="Thomas B.C."/>
            <person name="Sharon I."/>
            <person name="Castelle C.J."/>
            <person name="Singh A."/>
            <person name="Wilkins M.J."/>
            <person name="Williams K.H."/>
            <person name="Banfield J.F."/>
        </authorList>
    </citation>
    <scope>NUCLEOTIDE SEQUENCE [LARGE SCALE GENOMIC DNA]</scope>
</reference>
<evidence type="ECO:0000256" key="9">
    <source>
        <dbReference type="ARBA" id="ARBA00022989"/>
    </source>
</evidence>
<keyword evidence="3 11" id="KW-1003">Cell membrane</keyword>
<dbReference type="InterPro" id="IPR023299">
    <property type="entry name" value="ATPase_P-typ_cyto_dom_N"/>
</dbReference>
<dbReference type="CDD" id="cd00371">
    <property type="entry name" value="HMA"/>
    <property type="match status" value="1"/>
</dbReference>
<keyword evidence="8" id="KW-1278">Translocase</keyword>
<feature type="domain" description="HMA" evidence="12">
    <location>
        <begin position="2"/>
        <end position="67"/>
    </location>
</feature>
<keyword evidence="7 11" id="KW-0067">ATP-binding</keyword>
<dbReference type="NCBIfam" id="TIGR01494">
    <property type="entry name" value="ATPase_P-type"/>
    <property type="match status" value="1"/>
</dbReference>
<dbReference type="PRINTS" id="PR00119">
    <property type="entry name" value="CATATPASE"/>
</dbReference>
<evidence type="ECO:0000256" key="10">
    <source>
        <dbReference type="ARBA" id="ARBA00023136"/>
    </source>
</evidence>
<dbReference type="InterPro" id="IPR018303">
    <property type="entry name" value="ATPase_P-typ_P_site"/>
</dbReference>
<dbReference type="Gene3D" id="3.40.50.1000">
    <property type="entry name" value="HAD superfamily/HAD-like"/>
    <property type="match status" value="1"/>
</dbReference>
<dbReference type="GO" id="GO:0005524">
    <property type="term" value="F:ATP binding"/>
    <property type="evidence" value="ECO:0007669"/>
    <property type="project" value="UniProtKB-UniRule"/>
</dbReference>
<comment type="caution">
    <text evidence="13">The sequence shown here is derived from an EMBL/GenBank/DDBJ whole genome shotgun (WGS) entry which is preliminary data.</text>
</comment>
<accession>A0A0G1CBJ2</accession>
<sequence length="766" mass="82405">MIKKVFGIKGMDCASCAAAIEKAVSKIEGVKNASVNFASDKLFVDCNNEVDDQKIINAVEESGYKAISENSTYHHNHSFPSQILSDKTWEGEHNHAKMESDAEFGTLKKKLWFGTVVSLIVLFLSFGGQFKTFVPEKLSFLILLLISTPVEFWVGKQFWRGMYYEFKSLRPGMDSLVALGTGAAYFFSAIIVFLEIINYKLEIADGVGLEPYFDVAVVVTTFIILGKYLEARAKGSASEAIKKLLKLQAVIAHHVGENGEIHDIDINQVKIGDILLVKQGEKVPVDGIIVEGQVSLDESMVTGESLPVDKKTGDKVTGATINKSGIFKMRAEKVGSETFLSQIVRIVQEAQASKAPIQKLADKITQIFVPIVLAISVITFIIWFSVGPEPKISYALINAVAVLIVACPCALGLATPIAVITGTGKGAENGIIIRNAQALETAGKTHTVILDKTGTITEGKPSVTDIVSVSQRDNQRQFALLQIAASLGTHTTHPLDKAVVDKAKEEKMSLLAVENFEQITGKGLKGKIGGQNYLFGNRKLIEESGASINQETENKIDELNNQGKTALILSGEKSILGIIGIADTLKETATQTIEKLNEIGMDVWMITGDSQKTALAIASKVGIKNVLASVLPEQKSEKIKELQQKGMVVAMVGDGINDAPALTQADVGIAIGTGTDIAIESAGITLVSGDPVGIYKSILLSRKTLSNIKQNLFWAYAYNIALIPVAAGILYFLGGPLLNPILAGAAMAFSSLSVVLNSLRLKRLKL</sequence>
<dbReference type="SUPFAM" id="SSF81665">
    <property type="entry name" value="Calcium ATPase, transmembrane domain M"/>
    <property type="match status" value="1"/>
</dbReference>
<evidence type="ECO:0000256" key="5">
    <source>
        <dbReference type="ARBA" id="ARBA00022723"/>
    </source>
</evidence>
<dbReference type="NCBIfam" id="TIGR01511">
    <property type="entry name" value="ATPase-IB1_Cu"/>
    <property type="match status" value="1"/>
</dbReference>
<dbReference type="Pfam" id="PF00122">
    <property type="entry name" value="E1-E2_ATPase"/>
    <property type="match status" value="1"/>
</dbReference>
<dbReference type="InterPro" id="IPR036163">
    <property type="entry name" value="HMA_dom_sf"/>
</dbReference>
<comment type="subcellular location">
    <subcellularLocation>
        <location evidence="1">Cell membrane</location>
        <topology evidence="1">Multi-pass membrane protein</topology>
    </subcellularLocation>
</comment>
<dbReference type="Pfam" id="PF00702">
    <property type="entry name" value="Hydrolase"/>
    <property type="match status" value="1"/>
</dbReference>
<name>A0A0G1CBJ2_9BACT</name>
<proteinExistence type="inferred from homology"/>
<evidence type="ECO:0000313" key="13">
    <source>
        <dbReference type="EMBL" id="KKS83030.1"/>
    </source>
</evidence>
<evidence type="ECO:0000256" key="1">
    <source>
        <dbReference type="ARBA" id="ARBA00004651"/>
    </source>
</evidence>
<feature type="transmembrane region" description="Helical" evidence="11">
    <location>
        <begin position="392"/>
        <end position="415"/>
    </location>
</feature>
<feature type="transmembrane region" description="Helical" evidence="11">
    <location>
        <begin position="740"/>
        <end position="759"/>
    </location>
</feature>
<dbReference type="FunFam" id="3.30.70.100:FF:000001">
    <property type="entry name" value="ATPase copper transporting beta"/>
    <property type="match status" value="1"/>
</dbReference>
<keyword evidence="5 11" id="KW-0479">Metal-binding</keyword>
<evidence type="ECO:0000256" key="6">
    <source>
        <dbReference type="ARBA" id="ARBA00022741"/>
    </source>
</evidence>
<feature type="transmembrane region" description="Helical" evidence="11">
    <location>
        <begin position="367"/>
        <end position="386"/>
    </location>
</feature>
<keyword evidence="9 11" id="KW-1133">Transmembrane helix</keyword>
<dbReference type="InterPro" id="IPR023298">
    <property type="entry name" value="ATPase_P-typ_TM_dom_sf"/>
</dbReference>
<evidence type="ECO:0000256" key="8">
    <source>
        <dbReference type="ARBA" id="ARBA00022967"/>
    </source>
</evidence>
<dbReference type="SUPFAM" id="SSF56784">
    <property type="entry name" value="HAD-like"/>
    <property type="match status" value="1"/>
</dbReference>
<evidence type="ECO:0000259" key="12">
    <source>
        <dbReference type="PROSITE" id="PS50846"/>
    </source>
</evidence>
<keyword evidence="4 11" id="KW-0812">Transmembrane</keyword>
<dbReference type="EMBL" id="LCFA01000002">
    <property type="protein sequence ID" value="KKS83030.1"/>
    <property type="molecule type" value="Genomic_DNA"/>
</dbReference>
<dbReference type="PRINTS" id="PR00943">
    <property type="entry name" value="CUATPASE"/>
</dbReference>
<dbReference type="InterPro" id="IPR036412">
    <property type="entry name" value="HAD-like_sf"/>
</dbReference>
<dbReference type="Gene3D" id="3.40.1110.10">
    <property type="entry name" value="Calcium-transporting ATPase, cytoplasmic domain N"/>
    <property type="match status" value="1"/>
</dbReference>
<dbReference type="PROSITE" id="PS50846">
    <property type="entry name" value="HMA_2"/>
    <property type="match status" value="1"/>
</dbReference>
<dbReference type="SFLD" id="SFLDG00002">
    <property type="entry name" value="C1.7:_P-type_atpase_like"/>
    <property type="match status" value="1"/>
</dbReference>
<dbReference type="InterPro" id="IPR059000">
    <property type="entry name" value="ATPase_P-type_domA"/>
</dbReference>
<dbReference type="FunFam" id="2.70.150.10:FF:000020">
    <property type="entry name" value="Copper-exporting P-type ATPase A"/>
    <property type="match status" value="1"/>
</dbReference>
<dbReference type="SFLD" id="SFLDF00027">
    <property type="entry name" value="p-type_atpase"/>
    <property type="match status" value="1"/>
</dbReference>
<dbReference type="PANTHER" id="PTHR43520:SF8">
    <property type="entry name" value="P-TYPE CU(+) TRANSPORTER"/>
    <property type="match status" value="1"/>
</dbReference>
<dbReference type="GO" id="GO:0055070">
    <property type="term" value="P:copper ion homeostasis"/>
    <property type="evidence" value="ECO:0007669"/>
    <property type="project" value="TreeGrafter"/>
</dbReference>
<dbReference type="NCBIfam" id="TIGR01525">
    <property type="entry name" value="ATPase-IB_hvy"/>
    <property type="match status" value="1"/>
</dbReference>
<gene>
    <name evidence="13" type="ORF">UV58_C0002G0040</name>
</gene>
<organism evidence="13 14">
    <name type="scientific">Candidatus Wolfebacteria bacterium GW2011_GWC1_43_10</name>
    <dbReference type="NCBI Taxonomy" id="1619011"/>
    <lineage>
        <taxon>Bacteria</taxon>
        <taxon>Candidatus Wolfeibacteriota</taxon>
    </lineage>
</organism>
<dbReference type="Gene3D" id="3.30.70.100">
    <property type="match status" value="1"/>
</dbReference>
<evidence type="ECO:0000256" key="4">
    <source>
        <dbReference type="ARBA" id="ARBA00022692"/>
    </source>
</evidence>
<dbReference type="SUPFAM" id="SSF55008">
    <property type="entry name" value="HMA, heavy metal-associated domain"/>
    <property type="match status" value="1"/>
</dbReference>
<dbReference type="Proteomes" id="UP000034810">
    <property type="component" value="Unassembled WGS sequence"/>
</dbReference>
<feature type="transmembrane region" description="Helical" evidence="11">
    <location>
        <begin position="176"/>
        <end position="199"/>
    </location>
</feature>
<dbReference type="Pfam" id="PF00403">
    <property type="entry name" value="HMA"/>
    <property type="match status" value="1"/>
</dbReference>
<dbReference type="GO" id="GO:0043682">
    <property type="term" value="F:P-type divalent copper transporter activity"/>
    <property type="evidence" value="ECO:0007669"/>
    <property type="project" value="TreeGrafter"/>
</dbReference>
<evidence type="ECO:0000256" key="11">
    <source>
        <dbReference type="RuleBase" id="RU362081"/>
    </source>
</evidence>
<dbReference type="SFLD" id="SFLDS00003">
    <property type="entry name" value="Haloacid_Dehalogenase"/>
    <property type="match status" value="1"/>
</dbReference>
<evidence type="ECO:0000256" key="7">
    <source>
        <dbReference type="ARBA" id="ARBA00022840"/>
    </source>
</evidence>
<dbReference type="InterPro" id="IPR027256">
    <property type="entry name" value="P-typ_ATPase_IB"/>
</dbReference>
<dbReference type="GO" id="GO:0005507">
    <property type="term" value="F:copper ion binding"/>
    <property type="evidence" value="ECO:0007669"/>
    <property type="project" value="TreeGrafter"/>
</dbReference>
<dbReference type="GO" id="GO:0016887">
    <property type="term" value="F:ATP hydrolysis activity"/>
    <property type="evidence" value="ECO:0007669"/>
    <property type="project" value="InterPro"/>
</dbReference>
<dbReference type="PROSITE" id="PS00154">
    <property type="entry name" value="ATPASE_E1_E2"/>
    <property type="match status" value="1"/>
</dbReference>
<dbReference type="InterPro" id="IPR044492">
    <property type="entry name" value="P_typ_ATPase_HD_dom"/>
</dbReference>
<dbReference type="CDD" id="cd02094">
    <property type="entry name" value="P-type_ATPase_Cu-like"/>
    <property type="match status" value="1"/>
</dbReference>
<feature type="transmembrane region" description="Helical" evidence="11">
    <location>
        <begin position="712"/>
        <end position="734"/>
    </location>
</feature>
<feature type="transmembrane region" description="Helical" evidence="11">
    <location>
        <begin position="111"/>
        <end position="132"/>
    </location>
</feature>
<protein>
    <submittedName>
        <fullName evidence="13">Cu(2+)-binding/translocating P-type ATPase</fullName>
    </submittedName>
</protein>
<dbReference type="PROSITE" id="PS01047">
    <property type="entry name" value="HMA_1"/>
    <property type="match status" value="1"/>
</dbReference>
<dbReference type="InterPro" id="IPR001757">
    <property type="entry name" value="P_typ_ATPase"/>
</dbReference>
<dbReference type="AlphaFoldDB" id="A0A0G1CBJ2"/>